<evidence type="ECO:0000313" key="4">
    <source>
        <dbReference type="EMBL" id="MEV4683265.1"/>
    </source>
</evidence>
<dbReference type="CDD" id="cd02440">
    <property type="entry name" value="AdoMet_MTases"/>
    <property type="match status" value="1"/>
</dbReference>
<name>A0ABV3HXE7_9ACTN</name>
<evidence type="ECO:0000313" key="5">
    <source>
        <dbReference type="Proteomes" id="UP001552521"/>
    </source>
</evidence>
<comment type="caution">
    <text evidence="4">The sequence shown here is derived from an EMBL/GenBank/DDBJ whole genome shotgun (WGS) entry which is preliminary data.</text>
</comment>
<keyword evidence="3" id="KW-0949">S-adenosyl-L-methionine</keyword>
<dbReference type="PANTHER" id="PTHR10509">
    <property type="entry name" value="O-METHYLTRANSFERASE-RELATED"/>
    <property type="match status" value="1"/>
</dbReference>
<dbReference type="RefSeq" id="WP_364596490.1">
    <property type="nucleotide sequence ID" value="NZ_JBFAQK010000029.1"/>
</dbReference>
<dbReference type="SUPFAM" id="SSF53335">
    <property type="entry name" value="S-adenosyl-L-methionine-dependent methyltransferases"/>
    <property type="match status" value="1"/>
</dbReference>
<dbReference type="Gene3D" id="3.40.50.150">
    <property type="entry name" value="Vaccinia Virus protein VP39"/>
    <property type="match status" value="1"/>
</dbReference>
<dbReference type="Pfam" id="PF01596">
    <property type="entry name" value="Methyltransf_3"/>
    <property type="match status" value="1"/>
</dbReference>
<keyword evidence="2 4" id="KW-0808">Transferase</keyword>
<dbReference type="GO" id="GO:0008168">
    <property type="term" value="F:methyltransferase activity"/>
    <property type="evidence" value="ECO:0007669"/>
    <property type="project" value="UniProtKB-KW"/>
</dbReference>
<evidence type="ECO:0000256" key="1">
    <source>
        <dbReference type="ARBA" id="ARBA00022603"/>
    </source>
</evidence>
<dbReference type="InterPro" id="IPR029063">
    <property type="entry name" value="SAM-dependent_MTases_sf"/>
</dbReference>
<sequence>MTQDQWQAVDGYISDLLVTEDEALTEALAASGAAGLPAINVAPNQGKLLHLLAVTQGARTVLEIGTLGGYSTIWLARALPEDGRLISLEYDPAHAEVARANIARAGLAKIAEVRTGPALDTLPRIAAEPGAGPFDLVFIDADKRNNARYVEWALRLTHPGSLIIVDNVVRGGGVVDTTSEDPSILGTREMFDLVAREPRLDATALQTVGVKGYDGLLVARVVA</sequence>
<organism evidence="4 5">
    <name type="scientific">Streptomyces kurssanovii</name>
    <dbReference type="NCBI Taxonomy" id="67312"/>
    <lineage>
        <taxon>Bacteria</taxon>
        <taxon>Bacillati</taxon>
        <taxon>Actinomycetota</taxon>
        <taxon>Actinomycetes</taxon>
        <taxon>Kitasatosporales</taxon>
        <taxon>Streptomycetaceae</taxon>
        <taxon>Streptomyces</taxon>
    </lineage>
</organism>
<protein>
    <submittedName>
        <fullName evidence="4">O-methyltransferase</fullName>
        <ecNumber evidence="4">2.1.1.-</ecNumber>
    </submittedName>
</protein>
<keyword evidence="5" id="KW-1185">Reference proteome</keyword>
<dbReference type="EMBL" id="JBFAQK010000029">
    <property type="protein sequence ID" value="MEV4683265.1"/>
    <property type="molecule type" value="Genomic_DNA"/>
</dbReference>
<proteinExistence type="predicted"/>
<gene>
    <name evidence="4" type="ORF">AB0K36_21060</name>
</gene>
<accession>A0ABV3HXE7</accession>
<reference evidence="4 5" key="1">
    <citation type="submission" date="2024-06" db="EMBL/GenBank/DDBJ databases">
        <title>The Natural Products Discovery Center: Release of the First 8490 Sequenced Strains for Exploring Actinobacteria Biosynthetic Diversity.</title>
        <authorList>
            <person name="Kalkreuter E."/>
            <person name="Kautsar S.A."/>
            <person name="Yang D."/>
            <person name="Bader C.D."/>
            <person name="Teijaro C.N."/>
            <person name="Fluegel L."/>
            <person name="Davis C.M."/>
            <person name="Simpson J.R."/>
            <person name="Lauterbach L."/>
            <person name="Steele A.D."/>
            <person name="Gui C."/>
            <person name="Meng S."/>
            <person name="Li G."/>
            <person name="Viehrig K."/>
            <person name="Ye F."/>
            <person name="Su P."/>
            <person name="Kiefer A.F."/>
            <person name="Nichols A."/>
            <person name="Cepeda A.J."/>
            <person name="Yan W."/>
            <person name="Fan B."/>
            <person name="Jiang Y."/>
            <person name="Adhikari A."/>
            <person name="Zheng C.-J."/>
            <person name="Schuster L."/>
            <person name="Cowan T.M."/>
            <person name="Smanski M.J."/>
            <person name="Chevrette M.G."/>
            <person name="De Carvalho L.P.S."/>
            <person name="Shen B."/>
        </authorList>
    </citation>
    <scope>NUCLEOTIDE SEQUENCE [LARGE SCALE GENOMIC DNA]</scope>
    <source>
        <strain evidence="4 5">NPDC049344</strain>
    </source>
</reference>
<dbReference type="InterPro" id="IPR050362">
    <property type="entry name" value="Cation-dep_OMT"/>
</dbReference>
<keyword evidence="1 4" id="KW-0489">Methyltransferase</keyword>
<dbReference type="PANTHER" id="PTHR10509:SF14">
    <property type="entry name" value="CAFFEOYL-COA O-METHYLTRANSFERASE 3-RELATED"/>
    <property type="match status" value="1"/>
</dbReference>
<evidence type="ECO:0000256" key="3">
    <source>
        <dbReference type="ARBA" id="ARBA00022691"/>
    </source>
</evidence>
<evidence type="ECO:0000256" key="2">
    <source>
        <dbReference type="ARBA" id="ARBA00022679"/>
    </source>
</evidence>
<dbReference type="GO" id="GO:0032259">
    <property type="term" value="P:methylation"/>
    <property type="evidence" value="ECO:0007669"/>
    <property type="project" value="UniProtKB-KW"/>
</dbReference>
<dbReference type="PROSITE" id="PS51682">
    <property type="entry name" value="SAM_OMT_I"/>
    <property type="match status" value="1"/>
</dbReference>
<dbReference type="EC" id="2.1.1.-" evidence="4"/>
<dbReference type="InterPro" id="IPR002935">
    <property type="entry name" value="SAM_O-MeTrfase"/>
</dbReference>
<dbReference type="Proteomes" id="UP001552521">
    <property type="component" value="Unassembled WGS sequence"/>
</dbReference>